<proteinExistence type="predicted"/>
<protein>
    <submittedName>
        <fullName evidence="1">Uncharacterized protein</fullName>
    </submittedName>
</protein>
<dbReference type="Pfam" id="PF00078">
    <property type="entry name" value="RVT_1"/>
    <property type="match status" value="1"/>
</dbReference>
<dbReference type="EMBL" id="CACRXK020011260">
    <property type="protein sequence ID" value="CAB4021087.1"/>
    <property type="molecule type" value="Genomic_DNA"/>
</dbReference>
<comment type="caution">
    <text evidence="1">The sequence shown here is derived from an EMBL/GenBank/DDBJ whole genome shotgun (WGS) entry which is preliminary data.</text>
</comment>
<evidence type="ECO:0000313" key="2">
    <source>
        <dbReference type="Proteomes" id="UP001152795"/>
    </source>
</evidence>
<feature type="non-terminal residue" evidence="1">
    <location>
        <position position="1"/>
    </location>
</feature>
<name>A0A7D9J3G1_PARCT</name>
<feature type="non-terminal residue" evidence="1">
    <location>
        <position position="144"/>
    </location>
</feature>
<dbReference type="InterPro" id="IPR000477">
    <property type="entry name" value="RT_dom"/>
</dbReference>
<dbReference type="Proteomes" id="UP001152795">
    <property type="component" value="Unassembled WGS sequence"/>
</dbReference>
<reference evidence="1" key="1">
    <citation type="submission" date="2020-04" db="EMBL/GenBank/DDBJ databases">
        <authorList>
            <person name="Alioto T."/>
            <person name="Alioto T."/>
            <person name="Gomez Garrido J."/>
        </authorList>
    </citation>
    <scope>NUCLEOTIDE SEQUENCE</scope>
    <source>
        <strain evidence="1">A484AB</strain>
    </source>
</reference>
<dbReference type="PROSITE" id="PS50878">
    <property type="entry name" value="RT_POL"/>
    <property type="match status" value="1"/>
</dbReference>
<gene>
    <name evidence="1" type="ORF">PACLA_8A076304</name>
</gene>
<organism evidence="1 2">
    <name type="scientific">Paramuricea clavata</name>
    <name type="common">Red gorgonian</name>
    <name type="synonym">Violescent sea-whip</name>
    <dbReference type="NCBI Taxonomy" id="317549"/>
    <lineage>
        <taxon>Eukaryota</taxon>
        <taxon>Metazoa</taxon>
        <taxon>Cnidaria</taxon>
        <taxon>Anthozoa</taxon>
        <taxon>Octocorallia</taxon>
        <taxon>Malacalcyonacea</taxon>
        <taxon>Plexauridae</taxon>
        <taxon>Paramuricea</taxon>
    </lineage>
</organism>
<dbReference type="PANTHER" id="PTHR33332">
    <property type="entry name" value="REVERSE TRANSCRIPTASE DOMAIN-CONTAINING PROTEIN"/>
    <property type="match status" value="1"/>
</dbReference>
<dbReference type="AlphaFoldDB" id="A0A7D9J3G1"/>
<accession>A0A7D9J3G1</accession>
<keyword evidence="2" id="KW-1185">Reference proteome</keyword>
<sequence>LSNYEIKPTVVNWIADFLRGRTQRVKINSVHSNFLQVPAGIPQGTKIGPWLFLAIINDLCITKSPTSNLWKFADDTSVSEVIPKDGVSSRPDKVDEVNKWSNENKLQLNPGKCKELRKNFITEPFTEEHLDINVKPLKLKNPKK</sequence>
<evidence type="ECO:0000313" key="1">
    <source>
        <dbReference type="EMBL" id="CAB4021087.1"/>
    </source>
</evidence>
<dbReference type="OrthoDB" id="5975077at2759"/>